<dbReference type="Gene3D" id="3.30.70.20">
    <property type="match status" value="1"/>
</dbReference>
<proteinExistence type="predicted"/>
<dbReference type="Pfam" id="PF13370">
    <property type="entry name" value="Fer4_13"/>
    <property type="match status" value="1"/>
</dbReference>
<dbReference type="EMBL" id="VUYU01000004">
    <property type="protein sequence ID" value="NHZ33360.1"/>
    <property type="molecule type" value="Genomic_DNA"/>
</dbReference>
<dbReference type="RefSeq" id="WP_167222956.1">
    <property type="nucleotide sequence ID" value="NZ_VUYU01000004.1"/>
</dbReference>
<evidence type="ECO:0000313" key="1">
    <source>
        <dbReference type="EMBL" id="NHZ33360.1"/>
    </source>
</evidence>
<accession>A0ABX0LLS1</accession>
<dbReference type="Proteomes" id="UP000785613">
    <property type="component" value="Unassembled WGS sequence"/>
</dbReference>
<dbReference type="SUPFAM" id="SSF54862">
    <property type="entry name" value="4Fe-4S ferredoxins"/>
    <property type="match status" value="1"/>
</dbReference>
<evidence type="ECO:0000313" key="2">
    <source>
        <dbReference type="Proteomes" id="UP000785613"/>
    </source>
</evidence>
<name>A0ABX0LLS1_9BURK</name>
<organism evidence="1 2">
    <name type="scientific">Massilia rubra</name>
    <dbReference type="NCBI Taxonomy" id="2607910"/>
    <lineage>
        <taxon>Bacteria</taxon>
        <taxon>Pseudomonadati</taxon>
        <taxon>Pseudomonadota</taxon>
        <taxon>Betaproteobacteria</taxon>
        <taxon>Burkholderiales</taxon>
        <taxon>Oxalobacteraceae</taxon>
        <taxon>Telluria group</taxon>
        <taxon>Massilia</taxon>
    </lineage>
</organism>
<reference evidence="1 2" key="1">
    <citation type="submission" date="2019-09" db="EMBL/GenBank/DDBJ databases">
        <title>Taxonomy of Antarctic Massilia spp.: description of Massilia rubra sp. nov., Massilia aquatica sp. nov., Massilia mucilaginosa sp. nov., Massilia frigida sp. nov. isolated from streams, lakes and regoliths.</title>
        <authorList>
            <person name="Holochova P."/>
            <person name="Sedlacek I."/>
            <person name="Kralova S."/>
            <person name="Maslanova I."/>
            <person name="Busse H.-J."/>
            <person name="Stankova E."/>
            <person name="Vrbovska V."/>
            <person name="Kovarovic V."/>
            <person name="Bartak M."/>
            <person name="Svec P."/>
            <person name="Pantucek R."/>
        </authorList>
    </citation>
    <scope>NUCLEOTIDE SEQUENCE [LARGE SCALE GENOMIC DNA]</scope>
    <source>
        <strain evidence="1 2">CCM 8692</strain>
    </source>
</reference>
<protein>
    <submittedName>
        <fullName evidence="1">Ferredoxin</fullName>
    </submittedName>
</protein>
<comment type="caution">
    <text evidence="1">The sequence shown here is derived from an EMBL/GenBank/DDBJ whole genome shotgun (WGS) entry which is preliminary data.</text>
</comment>
<keyword evidence="2" id="KW-1185">Reference proteome</keyword>
<gene>
    <name evidence="1" type="ORF">F0185_07120</name>
</gene>
<sequence length="80" mass="8593">MATIELRTAMNAAGKFYVDDSCIDCMVCKDMAPNNFALDTASETYYVSRQPETEQELDDVTDAMDSCPCAAIGDDGPAPA</sequence>